<organism evidence="2">
    <name type="scientific">Lygus hesperus</name>
    <name type="common">Western plant bug</name>
    <dbReference type="NCBI Taxonomy" id="30085"/>
    <lineage>
        <taxon>Eukaryota</taxon>
        <taxon>Metazoa</taxon>
        <taxon>Ecdysozoa</taxon>
        <taxon>Arthropoda</taxon>
        <taxon>Hexapoda</taxon>
        <taxon>Insecta</taxon>
        <taxon>Pterygota</taxon>
        <taxon>Neoptera</taxon>
        <taxon>Paraneoptera</taxon>
        <taxon>Hemiptera</taxon>
        <taxon>Heteroptera</taxon>
        <taxon>Panheteroptera</taxon>
        <taxon>Cimicomorpha</taxon>
        <taxon>Miridae</taxon>
        <taxon>Mirini</taxon>
        <taxon>Lygus</taxon>
    </lineage>
</organism>
<dbReference type="AlphaFoldDB" id="A0A0A9YF52"/>
<evidence type="ECO:0000313" key="1">
    <source>
        <dbReference type="EMBL" id="JAG09573.1"/>
    </source>
</evidence>
<dbReference type="EMBL" id="GDHC01004131">
    <property type="protein sequence ID" value="JAQ14498.1"/>
    <property type="molecule type" value="Transcribed_RNA"/>
</dbReference>
<dbReference type="EMBL" id="GBHO01034031">
    <property type="protein sequence ID" value="JAG09573.1"/>
    <property type="molecule type" value="Transcribed_RNA"/>
</dbReference>
<proteinExistence type="predicted"/>
<reference evidence="2" key="2">
    <citation type="submission" date="2014-07" db="EMBL/GenBank/DDBJ databases">
        <authorList>
            <person name="Hull J."/>
        </authorList>
    </citation>
    <scope>NUCLEOTIDE SEQUENCE</scope>
</reference>
<gene>
    <name evidence="2" type="primary">USH2A_1</name>
    <name evidence="1" type="synonym">USH2A_0</name>
    <name evidence="2" type="ORF">CM83_28985</name>
    <name evidence="1" type="ORF">CM83_28986</name>
    <name evidence="3" type="ORF">g.20530</name>
</gene>
<name>A0A0A9YF52_LYGHE</name>
<protein>
    <submittedName>
        <fullName evidence="2">Usherin</fullName>
    </submittedName>
</protein>
<evidence type="ECO:0000313" key="3">
    <source>
        <dbReference type="EMBL" id="JAQ14498.1"/>
    </source>
</evidence>
<dbReference type="EMBL" id="GBHO01013318">
    <property type="protein sequence ID" value="JAG30286.1"/>
    <property type="molecule type" value="Transcribed_RNA"/>
</dbReference>
<sequence length="115" mass="13069">MSFVLLYSAMAGQRCMDTATVMVMDMDMVTATVLLHYLQPHRHSHTRHTPHMTNTTSSMTMTNTPPITLLQDHMTETILVSSATVMAHMHHKAALRSMRLFCMPWVTVYSRLGSF</sequence>
<reference evidence="2" key="1">
    <citation type="journal article" date="2014" name="PLoS ONE">
        <title>Transcriptome-Based Identification of ABC Transporters in the Western Tarnished Plant Bug Lygus hesperus.</title>
        <authorList>
            <person name="Hull J.J."/>
            <person name="Chaney K."/>
            <person name="Geib S.M."/>
            <person name="Fabrick J.A."/>
            <person name="Brent C.S."/>
            <person name="Walsh D."/>
            <person name="Lavine L.C."/>
        </authorList>
    </citation>
    <scope>NUCLEOTIDE SEQUENCE</scope>
</reference>
<reference evidence="3" key="3">
    <citation type="journal article" date="2016" name="Gigascience">
        <title>De novo construction of an expanded transcriptome assembly for the western tarnished plant bug, Lygus hesperus.</title>
        <authorList>
            <person name="Tassone E.E."/>
            <person name="Geib S.M."/>
            <person name="Hall B."/>
            <person name="Fabrick J.A."/>
            <person name="Brent C.S."/>
            <person name="Hull J.J."/>
        </authorList>
    </citation>
    <scope>NUCLEOTIDE SEQUENCE</scope>
</reference>
<evidence type="ECO:0000313" key="2">
    <source>
        <dbReference type="EMBL" id="JAG30286.1"/>
    </source>
</evidence>
<accession>A0A0A9YF52</accession>